<comment type="caution">
    <text evidence="4">The sequence shown here is derived from an EMBL/GenBank/DDBJ whole genome shotgun (WGS) entry which is preliminary data.</text>
</comment>
<feature type="transmembrane region" description="Helical" evidence="2">
    <location>
        <begin position="294"/>
        <end position="315"/>
    </location>
</feature>
<sequence>MTGERRRTGPLPFTLLLWALTSTAAHAAEPRGSRVGSAEAQRAEQVASAEALFDAGRSLYDAGLFSEACTKLDESQRLDPSVGTEGLLAACREQEGRLATAYRGYVAAEERARAAGDRRAQFAAARAASLAPRVPRLRFRVDQPPPGLQVEIDGVPLSSRSLASGVMADPGPLLVEATAPGRLAFHTTVEMKVGEQTVVAIPALALRSTGTPRAALGPTPEPASHHPAASRSNPRRTVGWTVGAVGLAGVGVGAGLGALALTQRSASNEHCGPENRCTPLGGELRDEARVTANVATAAFAAGLGGLAVGAVLLLWPETRDERPSHARGPQLVPAAGPGSAGAFLLGHF</sequence>
<evidence type="ECO:0000313" key="4">
    <source>
        <dbReference type="EMBL" id="EYF05435.1"/>
    </source>
</evidence>
<dbReference type="EMBL" id="ASRX01000024">
    <property type="protein sequence ID" value="EYF05435.1"/>
    <property type="molecule type" value="Genomic_DNA"/>
</dbReference>
<organism evidence="4 5">
    <name type="scientific">Chondromyces apiculatus DSM 436</name>
    <dbReference type="NCBI Taxonomy" id="1192034"/>
    <lineage>
        <taxon>Bacteria</taxon>
        <taxon>Pseudomonadati</taxon>
        <taxon>Myxococcota</taxon>
        <taxon>Polyangia</taxon>
        <taxon>Polyangiales</taxon>
        <taxon>Polyangiaceae</taxon>
        <taxon>Chondromyces</taxon>
    </lineage>
</organism>
<keyword evidence="2" id="KW-0812">Transmembrane</keyword>
<accession>A0A017T9E2</accession>
<evidence type="ECO:0000256" key="3">
    <source>
        <dbReference type="SAM" id="SignalP"/>
    </source>
</evidence>
<protein>
    <recommendedName>
        <fullName evidence="6">PEGA domain-containing protein</fullName>
    </recommendedName>
</protein>
<name>A0A017T9E2_9BACT</name>
<feature type="chain" id="PRO_5001496443" description="PEGA domain-containing protein" evidence="3">
    <location>
        <begin position="28"/>
        <end position="348"/>
    </location>
</feature>
<feature type="signal peptide" evidence="3">
    <location>
        <begin position="1"/>
        <end position="27"/>
    </location>
</feature>
<dbReference type="Proteomes" id="UP000019678">
    <property type="component" value="Unassembled WGS sequence"/>
</dbReference>
<evidence type="ECO:0000256" key="2">
    <source>
        <dbReference type="SAM" id="Phobius"/>
    </source>
</evidence>
<keyword evidence="2" id="KW-0472">Membrane</keyword>
<gene>
    <name evidence="4" type="ORF">CAP_3352</name>
</gene>
<dbReference type="eggNOG" id="COG1729">
    <property type="taxonomic scope" value="Bacteria"/>
</dbReference>
<evidence type="ECO:0000256" key="1">
    <source>
        <dbReference type="SAM" id="MobiDB-lite"/>
    </source>
</evidence>
<keyword evidence="5" id="KW-1185">Reference proteome</keyword>
<evidence type="ECO:0000313" key="5">
    <source>
        <dbReference type="Proteomes" id="UP000019678"/>
    </source>
</evidence>
<proteinExistence type="predicted"/>
<reference evidence="4 5" key="1">
    <citation type="submission" date="2013-05" db="EMBL/GenBank/DDBJ databases">
        <title>Genome assembly of Chondromyces apiculatus DSM 436.</title>
        <authorList>
            <person name="Sharma G."/>
            <person name="Khatri I."/>
            <person name="Kaur C."/>
            <person name="Mayilraj S."/>
            <person name="Subramanian S."/>
        </authorList>
    </citation>
    <scope>NUCLEOTIDE SEQUENCE [LARGE SCALE GENOMIC DNA]</scope>
    <source>
        <strain evidence="4 5">DSM 436</strain>
    </source>
</reference>
<dbReference type="STRING" id="1192034.CAP_3352"/>
<feature type="region of interest" description="Disordered" evidence="1">
    <location>
        <begin position="211"/>
        <end position="236"/>
    </location>
</feature>
<evidence type="ECO:0008006" key="6">
    <source>
        <dbReference type="Google" id="ProtNLM"/>
    </source>
</evidence>
<dbReference type="RefSeq" id="WP_044241941.1">
    <property type="nucleotide sequence ID" value="NZ_ASRX01000024.1"/>
</dbReference>
<dbReference type="AlphaFoldDB" id="A0A017T9E2"/>
<keyword evidence="3" id="KW-0732">Signal</keyword>
<keyword evidence="2" id="KW-1133">Transmembrane helix</keyword>